<dbReference type="InterPro" id="IPR008271">
    <property type="entry name" value="Ser/Thr_kinase_AS"/>
</dbReference>
<dbReference type="PROSITE" id="PS51746">
    <property type="entry name" value="PPM_2"/>
    <property type="match status" value="1"/>
</dbReference>
<dbReference type="PROSITE" id="PS00108">
    <property type="entry name" value="PROTEIN_KINASE_ST"/>
    <property type="match status" value="1"/>
</dbReference>
<dbReference type="SMART" id="SM00332">
    <property type="entry name" value="PP2Cc"/>
    <property type="match status" value="1"/>
</dbReference>
<dbReference type="Pfam" id="PF00069">
    <property type="entry name" value="Pkinase"/>
    <property type="match status" value="1"/>
</dbReference>
<dbReference type="AlphaFoldDB" id="A0A2A5ASW7"/>
<dbReference type="Pfam" id="PF13672">
    <property type="entry name" value="PP2C_2"/>
    <property type="match status" value="1"/>
</dbReference>
<feature type="region of interest" description="Disordered" evidence="1">
    <location>
        <begin position="1"/>
        <end position="22"/>
    </location>
</feature>
<feature type="domain" description="Protein kinase" evidence="3">
    <location>
        <begin position="265"/>
        <end position="526"/>
    </location>
</feature>
<protein>
    <submittedName>
        <fullName evidence="5">Protein kinase</fullName>
    </submittedName>
</protein>
<dbReference type="SUPFAM" id="SSF56112">
    <property type="entry name" value="Protein kinase-like (PK-like)"/>
    <property type="match status" value="1"/>
</dbReference>
<evidence type="ECO:0000313" key="6">
    <source>
        <dbReference type="Proteomes" id="UP000218327"/>
    </source>
</evidence>
<keyword evidence="5" id="KW-0808">Transferase</keyword>
<name>A0A2A5ASW7_9GAMM</name>
<evidence type="ECO:0000259" key="4">
    <source>
        <dbReference type="PROSITE" id="PS51746"/>
    </source>
</evidence>
<dbReference type="InterPro" id="IPR000719">
    <property type="entry name" value="Prot_kinase_dom"/>
</dbReference>
<dbReference type="CDD" id="cd14014">
    <property type="entry name" value="STKc_PknB_like"/>
    <property type="match status" value="1"/>
</dbReference>
<organism evidence="5 6">
    <name type="scientific">SAR86 cluster bacterium</name>
    <dbReference type="NCBI Taxonomy" id="2030880"/>
    <lineage>
        <taxon>Bacteria</taxon>
        <taxon>Pseudomonadati</taxon>
        <taxon>Pseudomonadota</taxon>
        <taxon>Gammaproteobacteria</taxon>
        <taxon>SAR86 cluster</taxon>
    </lineage>
</organism>
<dbReference type="CDD" id="cd00143">
    <property type="entry name" value="PP2Cc"/>
    <property type="match status" value="1"/>
</dbReference>
<evidence type="ECO:0000256" key="1">
    <source>
        <dbReference type="SAM" id="MobiDB-lite"/>
    </source>
</evidence>
<evidence type="ECO:0000256" key="2">
    <source>
        <dbReference type="SAM" id="Phobius"/>
    </source>
</evidence>
<dbReference type="PANTHER" id="PTHR44167">
    <property type="entry name" value="OVARIAN-SPECIFIC SERINE/THREONINE-PROTEIN KINASE LOK-RELATED"/>
    <property type="match status" value="1"/>
</dbReference>
<dbReference type="Gene3D" id="3.60.40.10">
    <property type="entry name" value="PPM-type phosphatase domain"/>
    <property type="match status" value="1"/>
</dbReference>
<dbReference type="SUPFAM" id="SSF81606">
    <property type="entry name" value="PP2C-like"/>
    <property type="match status" value="1"/>
</dbReference>
<keyword evidence="2" id="KW-0812">Transmembrane</keyword>
<dbReference type="Proteomes" id="UP000218327">
    <property type="component" value="Unassembled WGS sequence"/>
</dbReference>
<dbReference type="GO" id="GO:0004674">
    <property type="term" value="F:protein serine/threonine kinase activity"/>
    <property type="evidence" value="ECO:0007669"/>
    <property type="project" value="TreeGrafter"/>
</dbReference>
<dbReference type="Gene3D" id="3.30.200.20">
    <property type="entry name" value="Phosphorylase Kinase, domain 1"/>
    <property type="match status" value="1"/>
</dbReference>
<dbReference type="EMBL" id="NVVJ01000063">
    <property type="protein sequence ID" value="PCJ22387.1"/>
    <property type="molecule type" value="Genomic_DNA"/>
</dbReference>
<keyword evidence="5" id="KW-0418">Kinase</keyword>
<sequence>MQISIGSFSDKGRKSANQDSQGVRLGEGSLLQTKGIAAAIADGVSSSEHGAEASSACVLGFLTDYFSTPETWSVKKSVEQVCTALNGWLYRQGDSITAAHRGRVTTLSAVVFKSTTAHIFHIGDSRIYRIRHGDLEQLTVDHRTWVSAEKSYLSRAMGVDTHLQIDYSRVTLETGDIYLLSTDGVHDYLTDKEVISIILSSQKDLAKAAELLARKAMSHDSPDNVSCQILRIDELPARDADEVFSQLTELPFPPDLNEGLILDGYKIVRELHTSSRSQLYLVIDSDTGLQLALKTPSVNYEDDPAYIERFTMEEWVGRRINNPHVLKVYEPTRRRRFLYHIAEYLQGPTLRQWMIDNPSPDIEAVRAIIEQVANGLQAFHRLEMLHQDIKPENIIVGNRGALKIVDFGSVKVAGIAEIDSPVYRSNLLGTKNYSSPENLAEKVGSNASDIYSLGVITYEMLSGGHLPYGEIPSTKSRIDFKKLSYIPCADFNENIPSWLDGMLKKSVSPDPSDRYYELSEFLYDLRNPNKSLIFKDQRPLIERRPVQFWQGVSGLLAITLAASLIFLLS</sequence>
<dbReference type="SMART" id="SM00331">
    <property type="entry name" value="PP2C_SIG"/>
    <property type="match status" value="1"/>
</dbReference>
<dbReference type="InterPro" id="IPR001932">
    <property type="entry name" value="PPM-type_phosphatase-like_dom"/>
</dbReference>
<feature type="transmembrane region" description="Helical" evidence="2">
    <location>
        <begin position="548"/>
        <end position="568"/>
    </location>
</feature>
<dbReference type="GO" id="GO:0005524">
    <property type="term" value="F:ATP binding"/>
    <property type="evidence" value="ECO:0007669"/>
    <property type="project" value="InterPro"/>
</dbReference>
<reference evidence="6" key="1">
    <citation type="submission" date="2017-08" db="EMBL/GenBank/DDBJ databases">
        <title>A dynamic microbial community with high functional redundancy inhabits the cold, oxic subseafloor aquifer.</title>
        <authorList>
            <person name="Tully B.J."/>
            <person name="Wheat C.G."/>
            <person name="Glazer B.T."/>
            <person name="Huber J.A."/>
        </authorList>
    </citation>
    <scope>NUCLEOTIDE SEQUENCE [LARGE SCALE GENOMIC DNA]</scope>
</reference>
<keyword evidence="2" id="KW-1133">Transmembrane helix</keyword>
<dbReference type="InterPro" id="IPR036457">
    <property type="entry name" value="PPM-type-like_dom_sf"/>
</dbReference>
<feature type="domain" description="PPM-type phosphatase" evidence="4">
    <location>
        <begin position="4"/>
        <end position="232"/>
    </location>
</feature>
<comment type="caution">
    <text evidence="5">The sequence shown here is derived from an EMBL/GenBank/DDBJ whole genome shotgun (WGS) entry which is preliminary data.</text>
</comment>
<dbReference type="SMART" id="SM00220">
    <property type="entry name" value="S_TKc"/>
    <property type="match status" value="1"/>
</dbReference>
<dbReference type="Gene3D" id="1.10.510.10">
    <property type="entry name" value="Transferase(Phosphotransferase) domain 1"/>
    <property type="match status" value="1"/>
</dbReference>
<dbReference type="PROSITE" id="PS50011">
    <property type="entry name" value="PROTEIN_KINASE_DOM"/>
    <property type="match status" value="1"/>
</dbReference>
<dbReference type="PANTHER" id="PTHR44167:SF24">
    <property type="entry name" value="SERINE_THREONINE-PROTEIN KINASE CHK2"/>
    <property type="match status" value="1"/>
</dbReference>
<accession>A0A2A5ASW7</accession>
<gene>
    <name evidence="5" type="ORF">COA96_14655</name>
</gene>
<keyword evidence="2" id="KW-0472">Membrane</keyword>
<dbReference type="InterPro" id="IPR011009">
    <property type="entry name" value="Kinase-like_dom_sf"/>
</dbReference>
<evidence type="ECO:0000313" key="5">
    <source>
        <dbReference type="EMBL" id="PCJ22387.1"/>
    </source>
</evidence>
<proteinExistence type="predicted"/>
<evidence type="ECO:0000259" key="3">
    <source>
        <dbReference type="PROSITE" id="PS50011"/>
    </source>
</evidence>